<keyword evidence="3" id="KW-1185">Reference proteome</keyword>
<sequence>MKEKKEIVITGRMVLRIVFALTIIATMVRLLLKQTFEKEDVIIIALLVSSMSLNFVIDKK</sequence>
<dbReference type="OrthoDB" id="9882124at2"/>
<keyword evidence="1" id="KW-0812">Transmembrane</keyword>
<evidence type="ECO:0000256" key="1">
    <source>
        <dbReference type="SAM" id="Phobius"/>
    </source>
</evidence>
<feature type="transmembrane region" description="Helical" evidence="1">
    <location>
        <begin position="41"/>
        <end position="57"/>
    </location>
</feature>
<name>A0A917A400_9STRE</name>
<keyword evidence="1" id="KW-1133">Transmembrane helix</keyword>
<dbReference type="AlphaFoldDB" id="A0A917A400"/>
<reference evidence="2" key="2">
    <citation type="submission" date="2020-09" db="EMBL/GenBank/DDBJ databases">
        <authorList>
            <person name="Sun Q."/>
            <person name="Zhou Y."/>
        </authorList>
    </citation>
    <scope>NUCLEOTIDE SEQUENCE</scope>
    <source>
        <strain evidence="2">CGMCC 1.15533</strain>
    </source>
</reference>
<organism evidence="2 3">
    <name type="scientific">Streptococcus himalayensis</name>
    <dbReference type="NCBI Taxonomy" id="1888195"/>
    <lineage>
        <taxon>Bacteria</taxon>
        <taxon>Bacillati</taxon>
        <taxon>Bacillota</taxon>
        <taxon>Bacilli</taxon>
        <taxon>Lactobacillales</taxon>
        <taxon>Streptococcaceae</taxon>
        <taxon>Streptococcus</taxon>
    </lineage>
</organism>
<dbReference type="Proteomes" id="UP000660801">
    <property type="component" value="Unassembled WGS sequence"/>
</dbReference>
<proteinExistence type="predicted"/>
<protein>
    <submittedName>
        <fullName evidence="2">Uncharacterized protein</fullName>
    </submittedName>
</protein>
<reference evidence="2" key="1">
    <citation type="journal article" date="2014" name="Int. J. Syst. Evol. Microbiol.">
        <title>Complete genome sequence of Corynebacterium casei LMG S-19264T (=DSM 44701T), isolated from a smear-ripened cheese.</title>
        <authorList>
            <consortium name="US DOE Joint Genome Institute (JGI-PGF)"/>
            <person name="Walter F."/>
            <person name="Albersmeier A."/>
            <person name="Kalinowski J."/>
            <person name="Ruckert C."/>
        </authorList>
    </citation>
    <scope>NUCLEOTIDE SEQUENCE</scope>
    <source>
        <strain evidence="2">CGMCC 1.15533</strain>
    </source>
</reference>
<keyword evidence="1" id="KW-0472">Membrane</keyword>
<evidence type="ECO:0000313" key="3">
    <source>
        <dbReference type="Proteomes" id="UP000660801"/>
    </source>
</evidence>
<evidence type="ECO:0000313" key="2">
    <source>
        <dbReference type="EMBL" id="GGE25677.1"/>
    </source>
</evidence>
<feature type="transmembrane region" description="Helical" evidence="1">
    <location>
        <begin position="13"/>
        <end position="32"/>
    </location>
</feature>
<dbReference type="RefSeq" id="WP_068991574.1">
    <property type="nucleotide sequence ID" value="NZ_BMJN01000003.1"/>
</dbReference>
<comment type="caution">
    <text evidence="2">The sequence shown here is derived from an EMBL/GenBank/DDBJ whole genome shotgun (WGS) entry which is preliminary data.</text>
</comment>
<accession>A0A917A400</accession>
<dbReference type="EMBL" id="BMJN01000003">
    <property type="protein sequence ID" value="GGE25677.1"/>
    <property type="molecule type" value="Genomic_DNA"/>
</dbReference>
<gene>
    <name evidence="2" type="ORF">GCM10011510_03480</name>
</gene>